<evidence type="ECO:0000256" key="1">
    <source>
        <dbReference type="SAM" id="MobiDB-lite"/>
    </source>
</evidence>
<dbReference type="Pfam" id="PF13456">
    <property type="entry name" value="RVT_3"/>
    <property type="match status" value="1"/>
</dbReference>
<proteinExistence type="predicted"/>
<dbReference type="GO" id="GO:0003676">
    <property type="term" value="F:nucleic acid binding"/>
    <property type="evidence" value="ECO:0007669"/>
    <property type="project" value="InterPro"/>
</dbReference>
<feature type="domain" description="Reverse transcriptase" evidence="2">
    <location>
        <begin position="1127"/>
        <end position="1393"/>
    </location>
</feature>
<evidence type="ECO:0000259" key="2">
    <source>
        <dbReference type="PROSITE" id="PS50878"/>
    </source>
</evidence>
<dbReference type="Pfam" id="PF13966">
    <property type="entry name" value="zf-RVT"/>
    <property type="match status" value="1"/>
</dbReference>
<comment type="caution">
    <text evidence="3">The sequence shown here is derived from an EMBL/GenBank/DDBJ whole genome shotgun (WGS) entry which is preliminary data.</text>
</comment>
<reference evidence="3 4" key="1">
    <citation type="submission" date="2020-12" db="EMBL/GenBank/DDBJ databases">
        <title>Concerted genomic and epigenomic changes stabilize Arabidopsis allopolyploids.</title>
        <authorList>
            <person name="Chen Z."/>
        </authorList>
    </citation>
    <scope>NUCLEOTIDE SEQUENCE [LARGE SCALE GENOMIC DNA]</scope>
    <source>
        <strain evidence="3">As9502</strain>
        <tissue evidence="3">Leaf</tissue>
    </source>
</reference>
<dbReference type="Pfam" id="PF03372">
    <property type="entry name" value="Exo_endo_phos"/>
    <property type="match status" value="1"/>
</dbReference>
<dbReference type="GO" id="GO:0004523">
    <property type="term" value="F:RNA-DNA hybrid ribonuclease activity"/>
    <property type="evidence" value="ECO:0007669"/>
    <property type="project" value="InterPro"/>
</dbReference>
<dbReference type="PROSITE" id="PS50878">
    <property type="entry name" value="RT_POL"/>
    <property type="match status" value="1"/>
</dbReference>
<dbReference type="InterPro" id="IPR002156">
    <property type="entry name" value="RNaseH_domain"/>
</dbReference>
<dbReference type="Pfam" id="PF14111">
    <property type="entry name" value="DUF4283"/>
    <property type="match status" value="1"/>
</dbReference>
<dbReference type="InterPro" id="IPR005135">
    <property type="entry name" value="Endo/exonuclease/phosphatase"/>
</dbReference>
<protein>
    <submittedName>
        <fullName evidence="3">Zinc knuckle CX2CX4HX4C</fullName>
    </submittedName>
</protein>
<keyword evidence="4" id="KW-1185">Reference proteome</keyword>
<feature type="compositionally biased region" description="Basic residues" evidence="1">
    <location>
        <begin position="611"/>
        <end position="625"/>
    </location>
</feature>
<dbReference type="OrthoDB" id="1101386at2759"/>
<feature type="region of interest" description="Disordered" evidence="1">
    <location>
        <begin position="605"/>
        <end position="625"/>
    </location>
</feature>
<dbReference type="PANTHER" id="PTHR33116:SF86">
    <property type="entry name" value="REVERSE TRANSCRIPTASE DOMAIN-CONTAINING PROTEIN"/>
    <property type="match status" value="1"/>
</dbReference>
<dbReference type="Pfam" id="PF14392">
    <property type="entry name" value="zf-CCHC_4"/>
    <property type="match status" value="1"/>
</dbReference>
<accession>A0A8T1YQ79</accession>
<dbReference type="InterPro" id="IPR025558">
    <property type="entry name" value="DUF4283"/>
</dbReference>
<sequence>MKKRKEEAQAVLKRTRDLVFSLPTLASSQPSKPKSKIRSVLSGDGAPHQLPERATPSSPFLWLSSPFCLCRSGGVLSMAGFSSLVGGELGEVSLSHGARGSLPVSPGELLFSVLEDGAVTRFFSAPAASSLDPASFSFGGKPRGHFGALSLFVAVRGVGVFSFGGQRVSSIGGLLKVVASSAMGTASPCPFVFVPVASFPVCFKMSASIDRALMAMSLEEVDEPFTMPDLPEFCSSERNVLSIVGRLLNPKCQKMSSLIKDLPRKWQIYERVRGVALSQERFQFIFQYQHEMEAVLSKGVHTFNEWTIAIDRWVEFPPADYLQFIPVWVQIRNIPVNHYTIPAITLLGEMVGQVIEVVFDPDKPQEFDFVRVKVLFDVSKPVRRFKVVNFKEGPAKILFDFERIQKRCFSCQRLTHEQEVCPLRIKLLEDKKIAAREKGSTSGVTKEKIIKESDPLFGVISEDEVGINPVTGRLKIAKEVVDGMRQYLMVAEGAERLAREERIKKTLLDLKKDPMGEKTMLRLEPSPIISSNLNRDKGVVFGYEEQFAAGNKDDQASSSKISTSLHSPGIALSTGEVMGMPILSNFLQESPTVFRAGLSEAGSSGSFLKNGKPRQRPFKSRRRKSVPAALSPCLDVSGSIQKGVSKRKAADEAKVPSKAAKRLGRSQELTIPRLQEMRKEHFPEVLFLMETKNCSNVLVDLQEWLGYERVFTVNPVGLSGGLAVFWKKGVVVDIKFADKHLIDFHIQFGSVDFFVSCVYGDPYHSSRNLLWERLVRIGIQRLEPWCMLGDFNAILHNGEKLGGPRRGDASFLPFKDMLDNCQMSELPSTGNPFTWGGKRNDLWIQSKLDRCFGNKNWFRHFPVSNQEFLDKRGSDHRPVIVRLTTTRDVYRGCFRFDKRLFNKPNVKEAISRAWNSPQADERVLVSVKLKNCRKALSKWKKENNLNSLSKIKQCQVGLEKEQSSSFPRFNLVRSLKRELCLAYKEEETFWSQKSRQRWMNGGDKNSKFFHASVKAARGKQFLEKLKDVNGNFHKAEASKGAIAEAYFTDLFKSEDHGNFQDIFGDFPPTVTAGMNAVLTADVSKKEIKEAVFSVRGSSAPGADGFTGFFFQKYWSIIGDQVTLEVQQFFLTGCMPKEWNYTQLCLLPKKGKAEQMSDLRPISLCSVLYKVISKILVKRLQPFLSELVAPNQSAFMSERLISDNILIAHEVVHGLRTHKQISKEFIAIKSDMSKAYDRVEWGYLKALLEALGFHHRWVQWIMVAVSTVTFSVLINDQAFGLITPSRGLRQGDPLSPFLFVLCTEGLTHLMNKAERQGLISCIQFSPDGPTIHHLLFADDSLFMCKADGKEVDTIKKIFLVYGNATGQRINYEKSSITFGANVDAFSKDWIQRDLGIFNEGGAGSYLGLPECFSGSKIQLLDYIKDRLKSRLSGWFARTLSLGGKEILLKAVALAMPVYAMSCFRLTKTTCANLTSAMADFWWSAVEHKRKVHWVSWEKLCLAKNQGGLGFRDIETFNQALLAKQAWRLIQNPSSLFARFFKSRYFNDEDFLEADIGVRPSFAWRSILHGRELLVKGLRKEVGNGKSLSVWMDSWVYDNGPRIPLMKHFTVNLDLKVYDLIDVEARNWNRAVLDDLFYPIDVDIILRHKPVICKDDFWCWVHTKSGEYSVKSGYWLAFQINKPEVIRLAEVQPSTNLLKERIWSLDTSPKIKMFLWRALSAALPVADQLIHRGMRADSSCQICGEEGESINHVLFTCAVARQTWALSGVPNPENGFSRGSLFANFQFLLDTKNLSRVNRQSVEEGPVTCGALARNLQKWEPPPVGWVKCNIGAAWSFKKRSAGCSWIVRDATGRVLLHSRRAFGGLNNRREVLFQSLVWAMDCIHSHKLNRVLFATEATDLVNACHRPRAWPSFSYQISEIRYFLEKFGEWRLVEEKGSANRGASLIAQSIVREDRLQSYVAVGHPRWLHHVIEEERISS</sequence>
<dbReference type="CDD" id="cd01650">
    <property type="entry name" value="RT_nLTR_like"/>
    <property type="match status" value="1"/>
</dbReference>
<evidence type="ECO:0000313" key="4">
    <source>
        <dbReference type="Proteomes" id="UP000694251"/>
    </source>
</evidence>
<evidence type="ECO:0000313" key="3">
    <source>
        <dbReference type="EMBL" id="KAG7548336.1"/>
    </source>
</evidence>
<dbReference type="Proteomes" id="UP000694251">
    <property type="component" value="Chromosome 12"/>
</dbReference>
<dbReference type="InterPro" id="IPR000477">
    <property type="entry name" value="RT_dom"/>
</dbReference>
<dbReference type="InterPro" id="IPR026960">
    <property type="entry name" value="RVT-Znf"/>
</dbReference>
<dbReference type="Pfam" id="PF00078">
    <property type="entry name" value="RVT_1"/>
    <property type="match status" value="1"/>
</dbReference>
<feature type="region of interest" description="Disordered" evidence="1">
    <location>
        <begin position="23"/>
        <end position="52"/>
    </location>
</feature>
<organism evidence="3 4">
    <name type="scientific">Arabidopsis suecica</name>
    <name type="common">Swedish thale-cress</name>
    <name type="synonym">Cardaminopsis suecica</name>
    <dbReference type="NCBI Taxonomy" id="45249"/>
    <lineage>
        <taxon>Eukaryota</taxon>
        <taxon>Viridiplantae</taxon>
        <taxon>Streptophyta</taxon>
        <taxon>Embryophyta</taxon>
        <taxon>Tracheophyta</taxon>
        <taxon>Spermatophyta</taxon>
        <taxon>Magnoliopsida</taxon>
        <taxon>eudicotyledons</taxon>
        <taxon>Gunneridae</taxon>
        <taxon>Pentapetalae</taxon>
        <taxon>rosids</taxon>
        <taxon>malvids</taxon>
        <taxon>Brassicales</taxon>
        <taxon>Brassicaceae</taxon>
        <taxon>Camelineae</taxon>
        <taxon>Arabidopsis</taxon>
    </lineage>
</organism>
<gene>
    <name evidence="3" type="ORF">ISN44_As12g035270</name>
</gene>
<dbReference type="InterPro" id="IPR025836">
    <property type="entry name" value="Zn_knuckle_CX2CX4HX4C"/>
</dbReference>
<dbReference type="EMBL" id="JAEFBJ010000012">
    <property type="protein sequence ID" value="KAG7548336.1"/>
    <property type="molecule type" value="Genomic_DNA"/>
</dbReference>
<dbReference type="PANTHER" id="PTHR33116">
    <property type="entry name" value="REVERSE TRANSCRIPTASE ZINC-BINDING DOMAIN-CONTAINING PROTEIN-RELATED-RELATED"/>
    <property type="match status" value="1"/>
</dbReference>
<name>A0A8T1YQ79_ARASU</name>